<name>A0ABW0RYM0_9BURK</name>
<accession>A0ABW0RYM0</accession>
<sequence length="113" mass="11981">MAAYARREGFWRRTLGVTLPLLVWIGHFVFCYGLAAAQCSPRGLRAGGPDRLLLGGVTVAAFAICALMAWRRRAALLDRHAGLARRAGALLALLAAIAIAWAGIPLLLVDGCA</sequence>
<keyword evidence="3" id="KW-1185">Reference proteome</keyword>
<keyword evidence="1" id="KW-1133">Transmembrane helix</keyword>
<keyword evidence="1" id="KW-0812">Transmembrane</keyword>
<protein>
    <submittedName>
        <fullName evidence="2">Uncharacterized protein</fullName>
    </submittedName>
</protein>
<dbReference type="RefSeq" id="WP_379771992.1">
    <property type="nucleotide sequence ID" value="NZ_JBHSMZ010000010.1"/>
</dbReference>
<evidence type="ECO:0000313" key="2">
    <source>
        <dbReference type="EMBL" id="MFC5549899.1"/>
    </source>
</evidence>
<dbReference type="EMBL" id="JBHSMZ010000010">
    <property type="protein sequence ID" value="MFC5549899.1"/>
    <property type="molecule type" value="Genomic_DNA"/>
</dbReference>
<feature type="transmembrane region" description="Helical" evidence="1">
    <location>
        <begin position="90"/>
        <end position="109"/>
    </location>
</feature>
<keyword evidence="1" id="KW-0472">Membrane</keyword>
<reference evidence="3" key="1">
    <citation type="journal article" date="2019" name="Int. J. Syst. Evol. Microbiol.">
        <title>The Global Catalogue of Microorganisms (GCM) 10K type strain sequencing project: providing services to taxonomists for standard genome sequencing and annotation.</title>
        <authorList>
            <consortium name="The Broad Institute Genomics Platform"/>
            <consortium name="The Broad Institute Genome Sequencing Center for Infectious Disease"/>
            <person name="Wu L."/>
            <person name="Ma J."/>
        </authorList>
    </citation>
    <scope>NUCLEOTIDE SEQUENCE [LARGE SCALE GENOMIC DNA]</scope>
    <source>
        <strain evidence="3">CGMCC 4.5798</strain>
    </source>
</reference>
<proteinExistence type="predicted"/>
<gene>
    <name evidence="2" type="ORF">ACFPO9_15390</name>
</gene>
<evidence type="ECO:0000256" key="1">
    <source>
        <dbReference type="SAM" id="Phobius"/>
    </source>
</evidence>
<dbReference type="Proteomes" id="UP001596086">
    <property type="component" value="Unassembled WGS sequence"/>
</dbReference>
<feature type="transmembrane region" description="Helical" evidence="1">
    <location>
        <begin position="53"/>
        <end position="70"/>
    </location>
</feature>
<organism evidence="2 3">
    <name type="scientific">Massilia aerilata</name>
    <dbReference type="NCBI Taxonomy" id="453817"/>
    <lineage>
        <taxon>Bacteria</taxon>
        <taxon>Pseudomonadati</taxon>
        <taxon>Pseudomonadota</taxon>
        <taxon>Betaproteobacteria</taxon>
        <taxon>Burkholderiales</taxon>
        <taxon>Oxalobacteraceae</taxon>
        <taxon>Telluria group</taxon>
        <taxon>Massilia</taxon>
    </lineage>
</organism>
<comment type="caution">
    <text evidence="2">The sequence shown here is derived from an EMBL/GenBank/DDBJ whole genome shotgun (WGS) entry which is preliminary data.</text>
</comment>
<evidence type="ECO:0000313" key="3">
    <source>
        <dbReference type="Proteomes" id="UP001596086"/>
    </source>
</evidence>